<evidence type="ECO:0000313" key="3">
    <source>
        <dbReference type="Proteomes" id="UP000835052"/>
    </source>
</evidence>
<reference evidence="2" key="1">
    <citation type="submission" date="2020-10" db="EMBL/GenBank/DDBJ databases">
        <authorList>
            <person name="Kikuchi T."/>
        </authorList>
    </citation>
    <scope>NUCLEOTIDE SEQUENCE</scope>
    <source>
        <strain evidence="2">NKZ352</strain>
    </source>
</reference>
<accession>A0A8S1GVY4</accession>
<comment type="caution">
    <text evidence="2">The sequence shown here is derived from an EMBL/GenBank/DDBJ whole genome shotgun (WGS) entry which is preliminary data.</text>
</comment>
<gene>
    <name evidence="2" type="ORF">CAUJ_LOCUS3163</name>
</gene>
<organism evidence="2 3">
    <name type="scientific">Caenorhabditis auriculariae</name>
    <dbReference type="NCBI Taxonomy" id="2777116"/>
    <lineage>
        <taxon>Eukaryota</taxon>
        <taxon>Metazoa</taxon>
        <taxon>Ecdysozoa</taxon>
        <taxon>Nematoda</taxon>
        <taxon>Chromadorea</taxon>
        <taxon>Rhabditida</taxon>
        <taxon>Rhabditina</taxon>
        <taxon>Rhabditomorpha</taxon>
        <taxon>Rhabditoidea</taxon>
        <taxon>Rhabditidae</taxon>
        <taxon>Peloderinae</taxon>
        <taxon>Caenorhabditis</taxon>
    </lineage>
</organism>
<protein>
    <submittedName>
        <fullName evidence="2">Uncharacterized protein</fullName>
    </submittedName>
</protein>
<feature type="compositionally biased region" description="Basic residues" evidence="1">
    <location>
        <begin position="1"/>
        <end position="10"/>
    </location>
</feature>
<feature type="compositionally biased region" description="Polar residues" evidence="1">
    <location>
        <begin position="149"/>
        <end position="174"/>
    </location>
</feature>
<dbReference type="AlphaFoldDB" id="A0A8S1GVY4"/>
<name>A0A8S1GVY4_9PELO</name>
<dbReference type="EMBL" id="CAJGYM010000006">
    <property type="protein sequence ID" value="CAD6187244.1"/>
    <property type="molecule type" value="Genomic_DNA"/>
</dbReference>
<feature type="compositionally biased region" description="Polar residues" evidence="1">
    <location>
        <begin position="101"/>
        <end position="130"/>
    </location>
</feature>
<feature type="compositionally biased region" description="Low complexity" evidence="1">
    <location>
        <begin position="11"/>
        <end position="29"/>
    </location>
</feature>
<dbReference type="Proteomes" id="UP000835052">
    <property type="component" value="Unassembled WGS sequence"/>
</dbReference>
<evidence type="ECO:0000313" key="2">
    <source>
        <dbReference type="EMBL" id="CAD6187244.1"/>
    </source>
</evidence>
<feature type="region of interest" description="Disordered" evidence="1">
    <location>
        <begin position="75"/>
        <end position="180"/>
    </location>
</feature>
<keyword evidence="3" id="KW-1185">Reference proteome</keyword>
<evidence type="ECO:0000256" key="1">
    <source>
        <dbReference type="SAM" id="MobiDB-lite"/>
    </source>
</evidence>
<feature type="region of interest" description="Disordered" evidence="1">
    <location>
        <begin position="1"/>
        <end position="30"/>
    </location>
</feature>
<sequence>MSYYNRRRSRSYSSDSSSSSSSSGSRSNRLPIRAVAVAPTYAVQATPLGPFAQPVPVNNFSAVGGGVQAFPPQIPPQQYQGSNYGINQQPGYGRPPIGSGVQANVQPPYPTSQNFNQQYPPQGYNINQQAGYGVGQPPVGSGVGAGFQQPYQNSGNPYGNNPQMPYGQGNQYPYNPNFPR</sequence>
<feature type="compositionally biased region" description="Polar residues" evidence="1">
    <location>
        <begin position="76"/>
        <end position="90"/>
    </location>
</feature>
<proteinExistence type="predicted"/>